<name>A8AHK9_CITK8</name>
<proteinExistence type="predicted"/>
<feature type="transmembrane region" description="Helical" evidence="1">
    <location>
        <begin position="121"/>
        <end position="139"/>
    </location>
</feature>
<evidence type="ECO:0000313" key="4">
    <source>
        <dbReference type="Proteomes" id="UP000008148"/>
    </source>
</evidence>
<dbReference type="Proteomes" id="UP000008148">
    <property type="component" value="Chromosome"/>
</dbReference>
<keyword evidence="1" id="KW-1133">Transmembrane helix</keyword>
<feature type="transmembrane region" description="Helical" evidence="1">
    <location>
        <begin position="314"/>
        <end position="334"/>
    </location>
</feature>
<keyword evidence="1" id="KW-0812">Transmembrane</keyword>
<feature type="domain" description="Membrane protein 6-pyruvoyl-tetrahydropterin synthase-related" evidence="2">
    <location>
        <begin position="70"/>
        <end position="395"/>
    </location>
</feature>
<feature type="transmembrane region" description="Helical" evidence="1">
    <location>
        <begin position="217"/>
        <end position="237"/>
    </location>
</feature>
<dbReference type="AlphaFoldDB" id="A8AHK9"/>
<dbReference type="InterPro" id="IPR018776">
    <property type="entry name" value="Membrane_prot_PTPS-rel_domain"/>
</dbReference>
<dbReference type="HOGENOM" id="CLU_450402_0_0_6"/>
<dbReference type="Pfam" id="PF10131">
    <property type="entry name" value="PTPS_related"/>
    <property type="match status" value="1"/>
</dbReference>
<evidence type="ECO:0000256" key="1">
    <source>
        <dbReference type="SAM" id="Phobius"/>
    </source>
</evidence>
<dbReference type="EMBL" id="CP000822">
    <property type="protein sequence ID" value="ABV12972.1"/>
    <property type="molecule type" value="Genomic_DNA"/>
</dbReference>
<feature type="transmembrane region" description="Helical" evidence="1">
    <location>
        <begin position="69"/>
        <end position="87"/>
    </location>
</feature>
<protein>
    <recommendedName>
        <fullName evidence="2">Membrane protein 6-pyruvoyl-tetrahydropterin synthase-related domain-containing protein</fullName>
    </recommendedName>
</protein>
<feature type="transmembrane region" description="Helical" evidence="1">
    <location>
        <begin position="94"/>
        <end position="115"/>
    </location>
</feature>
<sequence length="532" mass="61175">MRITKIFIVTLTFIVISLPLFGHFWTSGDLSAHYYRLISIKHQLETHQFPMYFDFVTDNMQGYGYSWNLFYPPLTAFLYTIIELLSFNSIDAVIQLKISIAIISAINFFIMYFSVKRIFNSSQIAFISAILSVTSYYFLYNQYTRSAFPEALAMSFVPLLLLGLFGYINNNKNKIYLPLSFSLILLTNIPATIVTLIFITLFVVIFHKKFIEQYRDVILHSFIVIGITSFFILPLYYTSKGDIYAFTSMKSSYESMWKLTIPVINLIIPTRTTEYPFRLITPGWVIMGLIIALFTMKKNGDKLSSMLDGHHKVAISISLLFIIMCSQMFPWNHIPKQLPVLNFIQFPWRMMLISSPILCIFAALTLVKIAQESQGKKGLIYIVIFSSIILSMYASTSPFDNKARLPWYQVYLDYMPNNMARKINEIKKTKKEPIVLSGNGSIVSARLTGGYPTYKYICMDDCTIQLPVIPYRGYEVEGVKSFSENNMGLMQVNVSKGSGQINLKYNPIIIYISYGITLITIILLLYFTRRKS</sequence>
<feature type="transmembrane region" description="Helical" evidence="1">
    <location>
        <begin position="508"/>
        <end position="527"/>
    </location>
</feature>
<gene>
    <name evidence="3" type="ordered locus">CKO_01845</name>
</gene>
<evidence type="ECO:0000259" key="2">
    <source>
        <dbReference type="Pfam" id="PF10131"/>
    </source>
</evidence>
<organism evidence="3 4">
    <name type="scientific">Citrobacter koseri (strain ATCC BAA-895 / CDC 4225-83 / SGSC4696)</name>
    <dbReference type="NCBI Taxonomy" id="290338"/>
    <lineage>
        <taxon>Bacteria</taxon>
        <taxon>Pseudomonadati</taxon>
        <taxon>Pseudomonadota</taxon>
        <taxon>Gammaproteobacteria</taxon>
        <taxon>Enterobacterales</taxon>
        <taxon>Enterobacteriaceae</taxon>
        <taxon>Citrobacter</taxon>
    </lineage>
</organism>
<keyword evidence="1" id="KW-0472">Membrane</keyword>
<feature type="transmembrane region" description="Helical" evidence="1">
    <location>
        <begin position="151"/>
        <end position="169"/>
    </location>
</feature>
<feature type="transmembrane region" description="Helical" evidence="1">
    <location>
        <begin position="275"/>
        <end position="294"/>
    </location>
</feature>
<feature type="transmembrane region" description="Helical" evidence="1">
    <location>
        <begin position="7"/>
        <end position="25"/>
    </location>
</feature>
<dbReference type="OrthoDB" id="2242726at2"/>
<feature type="transmembrane region" description="Helical" evidence="1">
    <location>
        <begin position="379"/>
        <end position="396"/>
    </location>
</feature>
<feature type="transmembrane region" description="Helical" evidence="1">
    <location>
        <begin position="346"/>
        <end position="367"/>
    </location>
</feature>
<keyword evidence="4" id="KW-1185">Reference proteome</keyword>
<reference evidence="3 4" key="1">
    <citation type="submission" date="2007-08" db="EMBL/GenBank/DDBJ databases">
        <authorList>
            <consortium name="The Citrobacter koseri Genome Sequencing Project"/>
            <person name="McClelland M."/>
            <person name="Sanderson E.K."/>
            <person name="Porwollik S."/>
            <person name="Spieth J."/>
            <person name="Clifton W.S."/>
            <person name="Latreille P."/>
            <person name="Courtney L."/>
            <person name="Wang C."/>
            <person name="Pepin K."/>
            <person name="Bhonagiri V."/>
            <person name="Nash W."/>
            <person name="Johnson M."/>
            <person name="Thiruvilangam P."/>
            <person name="Wilson R."/>
        </authorList>
    </citation>
    <scope>NUCLEOTIDE SEQUENCE [LARGE SCALE GENOMIC DNA]</scope>
    <source>
        <strain evidence="4">ATCC BAA-895 / CDC 4225-83 / SGSC4696</strain>
    </source>
</reference>
<evidence type="ECO:0000313" key="3">
    <source>
        <dbReference type="EMBL" id="ABV12972.1"/>
    </source>
</evidence>
<accession>A8AHK9</accession>
<dbReference type="STRING" id="290338.CKO_01845"/>
<feature type="transmembrane region" description="Helical" evidence="1">
    <location>
        <begin position="175"/>
        <end position="205"/>
    </location>
</feature>
<dbReference type="KEGG" id="cko:CKO_01845"/>